<dbReference type="EMBL" id="JACXXJ020000005">
    <property type="protein sequence ID" value="MBF2715694.1"/>
    <property type="molecule type" value="Genomic_DNA"/>
</dbReference>
<protein>
    <submittedName>
        <fullName evidence="2">Uncharacterized protein</fullName>
    </submittedName>
</protein>
<reference evidence="2" key="1">
    <citation type="submission" date="2020-11" db="EMBL/GenBank/DDBJ databases">
        <title>Agrobacterium vitis strain K377 genome.</title>
        <authorList>
            <person name="Xi H."/>
        </authorList>
    </citation>
    <scope>NUCLEOTIDE SEQUENCE</scope>
    <source>
        <strain evidence="2">K377</strain>
    </source>
</reference>
<sequence>MLHQRNNPYILQIALREMLRVVHTMSLWRSFGPGRKSSTRINTGYAHPHSSQRQRDRYARQIKAGQLNMTGCRKVAP</sequence>
<dbReference type="Proteomes" id="UP000655037">
    <property type="component" value="Unassembled WGS sequence"/>
</dbReference>
<accession>A0AAE2RDU5</accession>
<gene>
    <name evidence="2" type="ORF">IEI95_015860</name>
</gene>
<dbReference type="AlphaFoldDB" id="A0AAE2RDU5"/>
<comment type="caution">
    <text evidence="2">The sequence shown here is derived from an EMBL/GenBank/DDBJ whole genome shotgun (WGS) entry which is preliminary data.</text>
</comment>
<organism evidence="2 3">
    <name type="scientific">Agrobacterium vitis</name>
    <name type="common">Rhizobium vitis</name>
    <dbReference type="NCBI Taxonomy" id="373"/>
    <lineage>
        <taxon>Bacteria</taxon>
        <taxon>Pseudomonadati</taxon>
        <taxon>Pseudomonadota</taxon>
        <taxon>Alphaproteobacteria</taxon>
        <taxon>Hyphomicrobiales</taxon>
        <taxon>Rhizobiaceae</taxon>
        <taxon>Rhizobium/Agrobacterium group</taxon>
        <taxon>Agrobacterium</taxon>
    </lineage>
</organism>
<feature type="region of interest" description="Disordered" evidence="1">
    <location>
        <begin position="36"/>
        <end position="56"/>
    </location>
</feature>
<evidence type="ECO:0000313" key="2">
    <source>
        <dbReference type="EMBL" id="MBF2715694.1"/>
    </source>
</evidence>
<evidence type="ECO:0000313" key="3">
    <source>
        <dbReference type="Proteomes" id="UP000655037"/>
    </source>
</evidence>
<proteinExistence type="predicted"/>
<name>A0AAE2RDU5_AGRVI</name>
<dbReference type="RefSeq" id="WP_194416716.1">
    <property type="nucleotide sequence ID" value="NZ_JACXXJ020000005.1"/>
</dbReference>
<evidence type="ECO:0000256" key="1">
    <source>
        <dbReference type="SAM" id="MobiDB-lite"/>
    </source>
</evidence>